<reference evidence="1" key="2">
    <citation type="journal article" date="2020" name="Nat. Commun.">
        <title>Large-scale genome sequencing of mycorrhizal fungi provides insights into the early evolution of symbiotic traits.</title>
        <authorList>
            <person name="Miyauchi S."/>
            <person name="Kiss E."/>
            <person name="Kuo A."/>
            <person name="Drula E."/>
            <person name="Kohler A."/>
            <person name="Sanchez-Garcia M."/>
            <person name="Morin E."/>
            <person name="Andreopoulos B."/>
            <person name="Barry K.W."/>
            <person name="Bonito G."/>
            <person name="Buee M."/>
            <person name="Carver A."/>
            <person name="Chen C."/>
            <person name="Cichocki N."/>
            <person name="Clum A."/>
            <person name="Culley D."/>
            <person name="Crous P.W."/>
            <person name="Fauchery L."/>
            <person name="Girlanda M."/>
            <person name="Hayes R.D."/>
            <person name="Keri Z."/>
            <person name="LaButti K."/>
            <person name="Lipzen A."/>
            <person name="Lombard V."/>
            <person name="Magnuson J."/>
            <person name="Maillard F."/>
            <person name="Murat C."/>
            <person name="Nolan M."/>
            <person name="Ohm R.A."/>
            <person name="Pangilinan J."/>
            <person name="Pereira M.F."/>
            <person name="Perotto S."/>
            <person name="Peter M."/>
            <person name="Pfister S."/>
            <person name="Riley R."/>
            <person name="Sitrit Y."/>
            <person name="Stielow J.B."/>
            <person name="Szollosi G."/>
            <person name="Zifcakova L."/>
            <person name="Stursova M."/>
            <person name="Spatafora J.W."/>
            <person name="Tedersoo L."/>
            <person name="Vaario L.M."/>
            <person name="Yamada A."/>
            <person name="Yan M."/>
            <person name="Wang P."/>
            <person name="Xu J."/>
            <person name="Bruns T."/>
            <person name="Baldrian P."/>
            <person name="Vilgalys R."/>
            <person name="Dunand C."/>
            <person name="Henrissat B."/>
            <person name="Grigoriev I.V."/>
            <person name="Hibbett D."/>
            <person name="Nagy L.G."/>
            <person name="Martin F.M."/>
        </authorList>
    </citation>
    <scope>NUCLEOTIDE SEQUENCE</scope>
    <source>
        <strain evidence="1">P2</strain>
    </source>
</reference>
<reference evidence="1" key="1">
    <citation type="submission" date="2019-10" db="EMBL/GenBank/DDBJ databases">
        <authorList>
            <consortium name="DOE Joint Genome Institute"/>
            <person name="Kuo A."/>
            <person name="Miyauchi S."/>
            <person name="Kiss E."/>
            <person name="Drula E."/>
            <person name="Kohler A."/>
            <person name="Sanchez-Garcia M."/>
            <person name="Andreopoulos B."/>
            <person name="Barry K.W."/>
            <person name="Bonito G."/>
            <person name="Buee M."/>
            <person name="Carver A."/>
            <person name="Chen C."/>
            <person name="Cichocki N."/>
            <person name="Clum A."/>
            <person name="Culley D."/>
            <person name="Crous P.W."/>
            <person name="Fauchery L."/>
            <person name="Girlanda M."/>
            <person name="Hayes R."/>
            <person name="Keri Z."/>
            <person name="Labutti K."/>
            <person name="Lipzen A."/>
            <person name="Lombard V."/>
            <person name="Magnuson J."/>
            <person name="Maillard F."/>
            <person name="Morin E."/>
            <person name="Murat C."/>
            <person name="Nolan M."/>
            <person name="Ohm R."/>
            <person name="Pangilinan J."/>
            <person name="Pereira M."/>
            <person name="Perotto S."/>
            <person name="Peter M."/>
            <person name="Riley R."/>
            <person name="Sitrit Y."/>
            <person name="Stielow B."/>
            <person name="Szollosi G."/>
            <person name="Zifcakova L."/>
            <person name="Stursova M."/>
            <person name="Spatafora J.W."/>
            <person name="Tedersoo L."/>
            <person name="Vaario L.-M."/>
            <person name="Yamada A."/>
            <person name="Yan M."/>
            <person name="Wang P."/>
            <person name="Xu J."/>
            <person name="Bruns T."/>
            <person name="Baldrian P."/>
            <person name="Vilgalys R."/>
            <person name="Henrissat B."/>
            <person name="Grigoriev I.V."/>
            <person name="Hibbett D."/>
            <person name="Nagy L.G."/>
            <person name="Martin F.M."/>
        </authorList>
    </citation>
    <scope>NUCLEOTIDE SEQUENCE</scope>
    <source>
        <strain evidence="1">P2</strain>
    </source>
</reference>
<proteinExistence type="predicted"/>
<organism evidence="1 2">
    <name type="scientific">Thelephora ganbajun</name>
    <name type="common">Ganba fungus</name>
    <dbReference type="NCBI Taxonomy" id="370292"/>
    <lineage>
        <taxon>Eukaryota</taxon>
        <taxon>Fungi</taxon>
        <taxon>Dikarya</taxon>
        <taxon>Basidiomycota</taxon>
        <taxon>Agaricomycotina</taxon>
        <taxon>Agaricomycetes</taxon>
        <taxon>Thelephorales</taxon>
        <taxon>Thelephoraceae</taxon>
        <taxon>Thelephora</taxon>
    </lineage>
</organism>
<evidence type="ECO:0000313" key="2">
    <source>
        <dbReference type="Proteomes" id="UP000886501"/>
    </source>
</evidence>
<evidence type="ECO:0000313" key="1">
    <source>
        <dbReference type="EMBL" id="KAF9645652.1"/>
    </source>
</evidence>
<sequence>MIPSQFPVIDSLNSWGAGKNLLQTWHRHMAFRVLAATSTRLRTIFYERSWRTRVTTETDLPVMVGFLKQIGVHVHGLFVEKLITQLPRDSTLLMRDCLLALPSLHTLVIVDGCYNGTGWIKSVFKHKPDFPQIRNVTIPAFAHPILSRLPNMEELVCYCNISWRSVLKPVLSSLRGPYVKERHGKVEPVLKSFTVICPAREWDFSEGPSPRNFQGYAKFVCQSP</sequence>
<gene>
    <name evidence="1" type="ORF">BDM02DRAFT_488130</name>
</gene>
<name>A0ACB6Z7Y8_THEGA</name>
<comment type="caution">
    <text evidence="1">The sequence shown here is derived from an EMBL/GenBank/DDBJ whole genome shotgun (WGS) entry which is preliminary data.</text>
</comment>
<dbReference type="Proteomes" id="UP000886501">
    <property type="component" value="Unassembled WGS sequence"/>
</dbReference>
<dbReference type="EMBL" id="MU118083">
    <property type="protein sequence ID" value="KAF9645652.1"/>
    <property type="molecule type" value="Genomic_DNA"/>
</dbReference>
<protein>
    <submittedName>
        <fullName evidence="1">Uncharacterized protein</fullName>
    </submittedName>
</protein>
<keyword evidence="2" id="KW-1185">Reference proteome</keyword>
<accession>A0ACB6Z7Y8</accession>